<keyword evidence="10" id="KW-0067">ATP-binding</keyword>
<evidence type="ECO:0000256" key="11">
    <source>
        <dbReference type="ARBA" id="ARBA00023125"/>
    </source>
</evidence>
<keyword evidence="13" id="KW-0234">DNA repair</keyword>
<dbReference type="GO" id="GO:0003677">
    <property type="term" value="F:DNA binding"/>
    <property type="evidence" value="ECO:0007669"/>
    <property type="project" value="UniProtKB-KW"/>
</dbReference>
<accession>A0A347TND9</accession>
<dbReference type="GO" id="GO:0005737">
    <property type="term" value="C:cytoplasm"/>
    <property type="evidence" value="ECO:0007669"/>
    <property type="project" value="TreeGrafter"/>
</dbReference>
<dbReference type="Gene3D" id="1.10.150.80">
    <property type="entry name" value="HRDC domain"/>
    <property type="match status" value="1"/>
</dbReference>
<dbReference type="EC" id="5.6.2.4" evidence="16"/>
<evidence type="ECO:0000256" key="2">
    <source>
        <dbReference type="ARBA" id="ARBA00001947"/>
    </source>
</evidence>
<evidence type="ECO:0000256" key="15">
    <source>
        <dbReference type="ARBA" id="ARBA00034617"/>
    </source>
</evidence>
<keyword evidence="5" id="KW-0547">Nucleotide-binding</keyword>
<dbReference type="InterPro" id="IPR029491">
    <property type="entry name" value="Helicase_HTH"/>
</dbReference>
<keyword evidence="8 20" id="KW-0347">Helicase</keyword>
<evidence type="ECO:0000256" key="16">
    <source>
        <dbReference type="NCBIfam" id="TIGR01389"/>
    </source>
</evidence>
<dbReference type="GO" id="GO:0005694">
    <property type="term" value="C:chromosome"/>
    <property type="evidence" value="ECO:0007669"/>
    <property type="project" value="TreeGrafter"/>
</dbReference>
<dbReference type="FunFam" id="3.40.50.300:FF:000296">
    <property type="entry name" value="ATP-dependent DNA helicase RecQ"/>
    <property type="match status" value="1"/>
</dbReference>
<dbReference type="PROSITE" id="PS51194">
    <property type="entry name" value="HELICASE_CTER"/>
    <property type="match status" value="1"/>
</dbReference>
<keyword evidence="9" id="KW-0862">Zinc</keyword>
<proteinExistence type="inferred from homology"/>
<dbReference type="InterPro" id="IPR014001">
    <property type="entry name" value="Helicase_ATP-bd"/>
</dbReference>
<dbReference type="GO" id="GO:0043138">
    <property type="term" value="F:3'-5' DNA helicase activity"/>
    <property type="evidence" value="ECO:0007669"/>
    <property type="project" value="UniProtKB-EC"/>
</dbReference>
<dbReference type="GO" id="GO:0006281">
    <property type="term" value="P:DNA repair"/>
    <property type="evidence" value="ECO:0007669"/>
    <property type="project" value="UniProtKB-KW"/>
</dbReference>
<reference evidence="21" key="2">
    <citation type="submission" date="2017-09" db="EMBL/GenBank/DDBJ databases">
        <authorList>
            <person name="Perez-Cataluna A."/>
            <person name="Figueras M.J."/>
            <person name="Salas-Masso N."/>
        </authorList>
    </citation>
    <scope>NUCLEOTIDE SEQUENCE</scope>
    <source>
        <strain evidence="21">CECT 7727</strain>
    </source>
</reference>
<sequence length="702" mass="80592">MNNKHKILKDIFGHEYFRSFQEEVVDSIIQKKDVLTILPTGGGKSLCYQLPTLLMDGVTVVISPLIALMQDQIKALNDLNIKAEMISSSQTNDENSFTMQKLLEGKLKFIYVAPERFTSNEFVGVLQRININYFVIDEAHCVSAWGHEFRAEYRNLDKLKRFFPDTCIAAFTATATKKVEADIASSLKLNDAKHFRAKTHRNNLDIKVEPRITNGRKQILNFLKTHKGLCGIIYTFTRKEAESTAQFLCENGYSSKAYHAGLNPSIKDEVYDDFVYEKIDIVVATIAFGMGIDKSNIRFVIHTSLPKTLENYYQEIGRAGRDGDMSYVYLLYSKADEVKRKIQIEDAIDTGYKQTGLDKLEAMYRYCVSNNCRHKIIASYFEDEIDDCKTLCDNCTKGEIEQVDVSVDAQKFLSAVYRSEQRFGTNHIIDILRGSKNQKLLEFGHDRLNVYGLGSDKSKNEWIAIADKLIDIKAVNLGEFRVLKISGLGMQILKGKEKLLIDSDKLGIAQKFEEENTQLSFDEKLYEKFKSLRRELAQEHEVPAYVIFGDKTLKELASKLPLTKEDMLDINGVGLVKYEKYGKNFLSLCKSIKEEFGEKLEDKIPLKKLTKTYLETFELIQDEKTVEEISQIRDLAITSILSHISLLFEHGKISKEKKAQLLEPLTIPSEIQRWIQTGLEHESLKELRKYLYLYEYLNKENN</sequence>
<dbReference type="InterPro" id="IPR018982">
    <property type="entry name" value="RQC_domain"/>
</dbReference>
<feature type="domain" description="Helicase C-terminal" evidence="19">
    <location>
        <begin position="215"/>
        <end position="364"/>
    </location>
</feature>
<keyword evidence="6" id="KW-0227">DNA damage</keyword>
<protein>
    <recommendedName>
        <fullName evidence="16">DNA helicase RecQ</fullName>
        <ecNumber evidence="16">5.6.2.4</ecNumber>
    </recommendedName>
</protein>
<dbReference type="PROSITE" id="PS51192">
    <property type="entry name" value="HELICASE_ATP_BIND_1"/>
    <property type="match status" value="1"/>
</dbReference>
<reference evidence="22" key="1">
    <citation type="submission" date="2017-09" db="EMBL/GenBank/DDBJ databases">
        <title>Arcobacter canalis sp. nov., a new species isolated from a water canal contaminated with urban sewage.</title>
        <authorList>
            <person name="Perez-Cataluna A."/>
            <person name="Salas-Masso N."/>
            <person name="Figueras M.J."/>
        </authorList>
    </citation>
    <scope>NUCLEOTIDE SEQUENCE [LARGE SCALE GENOMIC DNA]</scope>
    <source>
        <strain evidence="22">CECT 7727</strain>
    </source>
</reference>
<keyword evidence="14" id="KW-0413">Isomerase</keyword>
<dbReference type="KEGG" id="amar:AMRN_2415"/>
<evidence type="ECO:0000256" key="3">
    <source>
        <dbReference type="ARBA" id="ARBA00005446"/>
    </source>
</evidence>
<dbReference type="RefSeq" id="WP_099310854.1">
    <property type="nucleotide sequence ID" value="NZ_CP032101.1"/>
</dbReference>
<dbReference type="InterPro" id="IPR002121">
    <property type="entry name" value="HRDC_dom"/>
</dbReference>
<dbReference type="SMART" id="SM00956">
    <property type="entry name" value="RQC"/>
    <property type="match status" value="1"/>
</dbReference>
<keyword evidence="12" id="KW-0233">DNA recombination</keyword>
<dbReference type="AlphaFoldDB" id="A0A347TND9"/>
<evidence type="ECO:0000256" key="9">
    <source>
        <dbReference type="ARBA" id="ARBA00022833"/>
    </source>
</evidence>
<comment type="cofactor">
    <cofactor evidence="2">
        <name>Zn(2+)</name>
        <dbReference type="ChEBI" id="CHEBI:29105"/>
    </cofactor>
</comment>
<evidence type="ECO:0000313" key="20">
    <source>
        <dbReference type="EMBL" id="AXX88117.1"/>
    </source>
</evidence>
<dbReference type="InterPro" id="IPR032284">
    <property type="entry name" value="RecQ_Zn-bd"/>
</dbReference>
<organism evidence="20 23">
    <name type="scientific">Malaciobacter marinus</name>
    <dbReference type="NCBI Taxonomy" id="505249"/>
    <lineage>
        <taxon>Bacteria</taxon>
        <taxon>Pseudomonadati</taxon>
        <taxon>Campylobacterota</taxon>
        <taxon>Epsilonproteobacteria</taxon>
        <taxon>Campylobacterales</taxon>
        <taxon>Arcobacteraceae</taxon>
        <taxon>Malaciobacter</taxon>
    </lineage>
</organism>
<evidence type="ECO:0000256" key="1">
    <source>
        <dbReference type="ARBA" id="ARBA00001946"/>
    </source>
</evidence>
<dbReference type="Pfam" id="PF14493">
    <property type="entry name" value="HTH_40"/>
    <property type="match status" value="1"/>
</dbReference>
<dbReference type="InterPro" id="IPR004589">
    <property type="entry name" value="DNA_helicase_ATP-dep_RecQ"/>
</dbReference>
<dbReference type="GO" id="GO:0009378">
    <property type="term" value="F:four-way junction helicase activity"/>
    <property type="evidence" value="ECO:0007669"/>
    <property type="project" value="TreeGrafter"/>
</dbReference>
<comment type="catalytic activity">
    <reaction evidence="15">
        <text>Couples ATP hydrolysis with the unwinding of duplex DNA by translocating in the 3'-5' direction.</text>
        <dbReference type="EC" id="5.6.2.4"/>
    </reaction>
</comment>
<dbReference type="EMBL" id="NXAO01000024">
    <property type="protein sequence ID" value="PHO15634.1"/>
    <property type="molecule type" value="Genomic_DNA"/>
</dbReference>
<dbReference type="Proteomes" id="UP000264693">
    <property type="component" value="Chromosome"/>
</dbReference>
<dbReference type="InterPro" id="IPR011545">
    <property type="entry name" value="DEAD/DEAH_box_helicase_dom"/>
</dbReference>
<dbReference type="InterPro" id="IPR036390">
    <property type="entry name" value="WH_DNA-bd_sf"/>
</dbReference>
<dbReference type="InterPro" id="IPR010997">
    <property type="entry name" value="HRDC-like_sf"/>
</dbReference>
<dbReference type="CDD" id="cd17920">
    <property type="entry name" value="DEXHc_RecQ"/>
    <property type="match status" value="1"/>
</dbReference>
<comment type="similarity">
    <text evidence="3">Belongs to the helicase family. RecQ subfamily.</text>
</comment>
<evidence type="ECO:0000256" key="5">
    <source>
        <dbReference type="ARBA" id="ARBA00022741"/>
    </source>
</evidence>
<dbReference type="SMART" id="SM00490">
    <property type="entry name" value="HELICc"/>
    <property type="match status" value="1"/>
</dbReference>
<dbReference type="Pfam" id="PF00271">
    <property type="entry name" value="Helicase_C"/>
    <property type="match status" value="1"/>
</dbReference>
<evidence type="ECO:0000256" key="13">
    <source>
        <dbReference type="ARBA" id="ARBA00023204"/>
    </source>
</evidence>
<name>A0A347TND9_9BACT</name>
<evidence type="ECO:0000256" key="6">
    <source>
        <dbReference type="ARBA" id="ARBA00022763"/>
    </source>
</evidence>
<keyword evidence="7" id="KW-0378">Hydrolase</keyword>
<dbReference type="InterPro" id="IPR001650">
    <property type="entry name" value="Helicase_C-like"/>
</dbReference>
<dbReference type="CDD" id="cd18794">
    <property type="entry name" value="SF2_C_RecQ"/>
    <property type="match status" value="1"/>
</dbReference>
<keyword evidence="22" id="KW-1185">Reference proteome</keyword>
<dbReference type="Pfam" id="PF09382">
    <property type="entry name" value="RQC"/>
    <property type="match status" value="1"/>
</dbReference>
<evidence type="ECO:0000256" key="10">
    <source>
        <dbReference type="ARBA" id="ARBA00022840"/>
    </source>
</evidence>
<dbReference type="SMART" id="SM00487">
    <property type="entry name" value="DEXDc"/>
    <property type="match status" value="1"/>
</dbReference>
<evidence type="ECO:0000313" key="23">
    <source>
        <dbReference type="Proteomes" id="UP000264693"/>
    </source>
</evidence>
<dbReference type="SUPFAM" id="SSF47819">
    <property type="entry name" value="HRDC-like"/>
    <property type="match status" value="1"/>
</dbReference>
<dbReference type="GO" id="GO:0006260">
    <property type="term" value="P:DNA replication"/>
    <property type="evidence" value="ECO:0007669"/>
    <property type="project" value="InterPro"/>
</dbReference>
<dbReference type="GO" id="GO:0009432">
    <property type="term" value="P:SOS response"/>
    <property type="evidence" value="ECO:0007669"/>
    <property type="project" value="UniProtKB-UniRule"/>
</dbReference>
<dbReference type="PANTHER" id="PTHR13710:SF105">
    <property type="entry name" value="ATP-DEPENDENT DNA HELICASE Q1"/>
    <property type="match status" value="1"/>
</dbReference>
<dbReference type="NCBIfam" id="TIGR01389">
    <property type="entry name" value="recQ"/>
    <property type="match status" value="1"/>
</dbReference>
<evidence type="ECO:0000259" key="17">
    <source>
        <dbReference type="PROSITE" id="PS50967"/>
    </source>
</evidence>
<evidence type="ECO:0000313" key="22">
    <source>
        <dbReference type="Proteomes" id="UP000224740"/>
    </source>
</evidence>
<dbReference type="PANTHER" id="PTHR13710">
    <property type="entry name" value="DNA HELICASE RECQ FAMILY MEMBER"/>
    <property type="match status" value="1"/>
</dbReference>
<dbReference type="SMART" id="SM00341">
    <property type="entry name" value="HRDC"/>
    <property type="match status" value="1"/>
</dbReference>
<evidence type="ECO:0000256" key="12">
    <source>
        <dbReference type="ARBA" id="ARBA00023172"/>
    </source>
</evidence>
<keyword evidence="4" id="KW-0479">Metal-binding</keyword>
<dbReference type="GO" id="GO:0005524">
    <property type="term" value="F:ATP binding"/>
    <property type="evidence" value="ECO:0007669"/>
    <property type="project" value="UniProtKB-KW"/>
</dbReference>
<dbReference type="InterPro" id="IPR036388">
    <property type="entry name" value="WH-like_DNA-bd_sf"/>
</dbReference>
<feature type="domain" description="HRDC" evidence="17">
    <location>
        <begin position="519"/>
        <end position="599"/>
    </location>
</feature>
<feature type="domain" description="Helicase ATP-binding" evidence="18">
    <location>
        <begin position="25"/>
        <end position="193"/>
    </location>
</feature>
<dbReference type="InterPro" id="IPR006293">
    <property type="entry name" value="DNA_helicase_ATP-dep_RecQ_bac"/>
</dbReference>
<reference evidence="20 23" key="3">
    <citation type="submission" date="2018-08" db="EMBL/GenBank/DDBJ databases">
        <title>Complete genome of the Arcobacter marinus type strain JCM 15502.</title>
        <authorList>
            <person name="Miller W.G."/>
            <person name="Yee E."/>
            <person name="Huynh S."/>
            <person name="Parker C.T."/>
        </authorList>
    </citation>
    <scope>NUCLEOTIDE SEQUENCE [LARGE SCALE GENOMIC DNA]</scope>
    <source>
        <strain evidence="20 23">JCM 15502</strain>
    </source>
</reference>
<dbReference type="InterPro" id="IPR027417">
    <property type="entry name" value="P-loop_NTPase"/>
</dbReference>
<keyword evidence="11" id="KW-0238">DNA-binding</keyword>
<dbReference type="Proteomes" id="UP000224740">
    <property type="component" value="Unassembled WGS sequence"/>
</dbReference>
<dbReference type="GO" id="GO:0016787">
    <property type="term" value="F:hydrolase activity"/>
    <property type="evidence" value="ECO:0007669"/>
    <property type="project" value="UniProtKB-KW"/>
</dbReference>
<evidence type="ECO:0000256" key="7">
    <source>
        <dbReference type="ARBA" id="ARBA00022801"/>
    </source>
</evidence>
<dbReference type="InterPro" id="IPR044876">
    <property type="entry name" value="HRDC_dom_sf"/>
</dbReference>
<dbReference type="SUPFAM" id="SSF52540">
    <property type="entry name" value="P-loop containing nucleoside triphosphate hydrolases"/>
    <property type="match status" value="1"/>
</dbReference>
<dbReference type="EMBL" id="CP032101">
    <property type="protein sequence ID" value="AXX88117.1"/>
    <property type="molecule type" value="Genomic_DNA"/>
</dbReference>
<gene>
    <name evidence="20" type="primary">recQ</name>
    <name evidence="20" type="ORF">AMRN_2415</name>
    <name evidence="21" type="ORF">CPH92_06105</name>
</gene>
<dbReference type="SUPFAM" id="SSF46785">
    <property type="entry name" value="Winged helix' DNA-binding domain"/>
    <property type="match status" value="1"/>
</dbReference>
<dbReference type="GO" id="GO:0006310">
    <property type="term" value="P:DNA recombination"/>
    <property type="evidence" value="ECO:0007669"/>
    <property type="project" value="UniProtKB-UniRule"/>
</dbReference>
<evidence type="ECO:0000256" key="14">
    <source>
        <dbReference type="ARBA" id="ARBA00023235"/>
    </source>
</evidence>
<dbReference type="PROSITE" id="PS50967">
    <property type="entry name" value="HRDC"/>
    <property type="match status" value="1"/>
</dbReference>
<evidence type="ECO:0000259" key="18">
    <source>
        <dbReference type="PROSITE" id="PS51192"/>
    </source>
</evidence>
<dbReference type="Gene3D" id="3.40.50.300">
    <property type="entry name" value="P-loop containing nucleotide triphosphate hydrolases"/>
    <property type="match status" value="2"/>
</dbReference>
<dbReference type="Pfam" id="PF16124">
    <property type="entry name" value="RecQ_Zn_bind"/>
    <property type="match status" value="1"/>
</dbReference>
<dbReference type="NCBIfam" id="TIGR00614">
    <property type="entry name" value="recQ_fam"/>
    <property type="match status" value="1"/>
</dbReference>
<dbReference type="GO" id="GO:0046872">
    <property type="term" value="F:metal ion binding"/>
    <property type="evidence" value="ECO:0007669"/>
    <property type="project" value="UniProtKB-KW"/>
</dbReference>
<evidence type="ECO:0000313" key="21">
    <source>
        <dbReference type="EMBL" id="PHO15634.1"/>
    </source>
</evidence>
<evidence type="ECO:0000259" key="19">
    <source>
        <dbReference type="PROSITE" id="PS51194"/>
    </source>
</evidence>
<comment type="cofactor">
    <cofactor evidence="1">
        <name>Mg(2+)</name>
        <dbReference type="ChEBI" id="CHEBI:18420"/>
    </cofactor>
</comment>
<dbReference type="Pfam" id="PF00270">
    <property type="entry name" value="DEAD"/>
    <property type="match status" value="1"/>
</dbReference>
<evidence type="ECO:0000256" key="4">
    <source>
        <dbReference type="ARBA" id="ARBA00022723"/>
    </source>
</evidence>
<dbReference type="Gene3D" id="1.10.10.10">
    <property type="entry name" value="Winged helix-like DNA-binding domain superfamily/Winged helix DNA-binding domain"/>
    <property type="match status" value="1"/>
</dbReference>
<evidence type="ECO:0000256" key="8">
    <source>
        <dbReference type="ARBA" id="ARBA00022806"/>
    </source>
</evidence>
<dbReference type="Pfam" id="PF00570">
    <property type="entry name" value="HRDC"/>
    <property type="match status" value="1"/>
</dbReference>